<organism evidence="5 6">
    <name type="scientific">Amanita muscaria (strain Koide BX008)</name>
    <dbReference type="NCBI Taxonomy" id="946122"/>
    <lineage>
        <taxon>Eukaryota</taxon>
        <taxon>Fungi</taxon>
        <taxon>Dikarya</taxon>
        <taxon>Basidiomycota</taxon>
        <taxon>Agaricomycotina</taxon>
        <taxon>Agaricomycetes</taxon>
        <taxon>Agaricomycetidae</taxon>
        <taxon>Agaricales</taxon>
        <taxon>Pluteineae</taxon>
        <taxon>Amanitaceae</taxon>
        <taxon>Amanita</taxon>
    </lineage>
</organism>
<dbReference type="InterPro" id="IPR036875">
    <property type="entry name" value="Znf_CCHC_sf"/>
</dbReference>
<accession>A0A0C2WDW1</accession>
<reference evidence="5 6" key="1">
    <citation type="submission" date="2014-04" db="EMBL/GenBank/DDBJ databases">
        <title>Evolutionary Origins and Diversification of the Mycorrhizal Mutualists.</title>
        <authorList>
            <consortium name="DOE Joint Genome Institute"/>
            <consortium name="Mycorrhizal Genomics Consortium"/>
            <person name="Kohler A."/>
            <person name="Kuo A."/>
            <person name="Nagy L.G."/>
            <person name="Floudas D."/>
            <person name="Copeland A."/>
            <person name="Barry K.W."/>
            <person name="Cichocki N."/>
            <person name="Veneault-Fourrey C."/>
            <person name="LaButti K."/>
            <person name="Lindquist E.A."/>
            <person name="Lipzen A."/>
            <person name="Lundell T."/>
            <person name="Morin E."/>
            <person name="Murat C."/>
            <person name="Riley R."/>
            <person name="Ohm R."/>
            <person name="Sun H."/>
            <person name="Tunlid A."/>
            <person name="Henrissat B."/>
            <person name="Grigoriev I.V."/>
            <person name="Hibbett D.S."/>
            <person name="Martin F."/>
        </authorList>
    </citation>
    <scope>NUCLEOTIDE SEQUENCE [LARGE SCALE GENOMIC DNA]</scope>
    <source>
        <strain evidence="5 6">Koide BX008</strain>
    </source>
</reference>
<gene>
    <name evidence="5" type="ORF">M378DRAFT_91913</name>
</gene>
<dbReference type="Gene3D" id="4.10.60.10">
    <property type="entry name" value="Zinc finger, CCHC-type"/>
    <property type="match status" value="1"/>
</dbReference>
<keyword evidence="2" id="KW-0863">Zinc-finger</keyword>
<feature type="domain" description="CCHC-type" evidence="4">
    <location>
        <begin position="56"/>
        <end position="72"/>
    </location>
</feature>
<dbReference type="GO" id="GO:0006397">
    <property type="term" value="P:mRNA processing"/>
    <property type="evidence" value="ECO:0007669"/>
    <property type="project" value="UniProtKB-KW"/>
</dbReference>
<keyword evidence="2" id="KW-0862">Zinc</keyword>
<feature type="region of interest" description="Disordered" evidence="3">
    <location>
        <begin position="1"/>
        <end position="45"/>
    </location>
</feature>
<dbReference type="GO" id="GO:0008270">
    <property type="term" value="F:zinc ion binding"/>
    <property type="evidence" value="ECO:0007669"/>
    <property type="project" value="UniProtKB-KW"/>
</dbReference>
<dbReference type="Proteomes" id="UP000054549">
    <property type="component" value="Unassembled WGS sequence"/>
</dbReference>
<dbReference type="InParanoid" id="A0A0C2WDW1"/>
<dbReference type="GO" id="GO:0003676">
    <property type="term" value="F:nucleic acid binding"/>
    <property type="evidence" value="ECO:0007669"/>
    <property type="project" value="InterPro"/>
</dbReference>
<evidence type="ECO:0000313" key="5">
    <source>
        <dbReference type="EMBL" id="KIL54791.1"/>
    </source>
</evidence>
<dbReference type="SMART" id="SM00343">
    <property type="entry name" value="ZnF_C2HC"/>
    <property type="match status" value="1"/>
</dbReference>
<sequence>MEDRKGILEGARSLYDSQSSSRPTPRQSILDKQTGTGLTYGRHGQPMEIGLARPVKCYNCNKTSHMAKECKDPKREKGACL</sequence>
<evidence type="ECO:0000313" key="6">
    <source>
        <dbReference type="Proteomes" id="UP000054549"/>
    </source>
</evidence>
<dbReference type="HOGENOM" id="CLU_2573414_0_0_1"/>
<evidence type="ECO:0000256" key="2">
    <source>
        <dbReference type="PROSITE-ProRule" id="PRU00047"/>
    </source>
</evidence>
<proteinExistence type="predicted"/>
<dbReference type="OrthoDB" id="3068934at2759"/>
<feature type="compositionally biased region" description="Low complexity" evidence="3">
    <location>
        <begin position="17"/>
        <end position="28"/>
    </location>
</feature>
<dbReference type="AlphaFoldDB" id="A0A0C2WDW1"/>
<keyword evidence="1" id="KW-0507">mRNA processing</keyword>
<evidence type="ECO:0000256" key="3">
    <source>
        <dbReference type="SAM" id="MobiDB-lite"/>
    </source>
</evidence>
<name>A0A0C2WDW1_AMAMK</name>
<dbReference type="InterPro" id="IPR001878">
    <property type="entry name" value="Znf_CCHC"/>
</dbReference>
<dbReference type="SUPFAM" id="SSF57756">
    <property type="entry name" value="Retrovirus zinc finger-like domains"/>
    <property type="match status" value="1"/>
</dbReference>
<evidence type="ECO:0000256" key="1">
    <source>
        <dbReference type="ARBA" id="ARBA00022664"/>
    </source>
</evidence>
<dbReference type="EMBL" id="KN818632">
    <property type="protein sequence ID" value="KIL54791.1"/>
    <property type="molecule type" value="Genomic_DNA"/>
</dbReference>
<dbReference type="Pfam" id="PF00098">
    <property type="entry name" value="zf-CCHC"/>
    <property type="match status" value="1"/>
</dbReference>
<evidence type="ECO:0000259" key="4">
    <source>
        <dbReference type="PROSITE" id="PS50158"/>
    </source>
</evidence>
<dbReference type="PROSITE" id="PS50158">
    <property type="entry name" value="ZF_CCHC"/>
    <property type="match status" value="1"/>
</dbReference>
<keyword evidence="2" id="KW-0479">Metal-binding</keyword>
<protein>
    <recommendedName>
        <fullName evidence="4">CCHC-type domain-containing protein</fullName>
    </recommendedName>
</protein>
<keyword evidence="6" id="KW-1185">Reference proteome</keyword>